<dbReference type="EMBL" id="MGFE01000001">
    <property type="protein sequence ID" value="OGL99618.1"/>
    <property type="molecule type" value="Genomic_DNA"/>
</dbReference>
<sequence>MRAAYEDRDGERYATEATLTFDETEGYDNDGIRKAVWLARYADLLKDWMIDARAEDHWWQLDDPEPLVNENDGIAVPPEPSSSTLSRWEQRSVPLAVNDAYRIAFETFRETFANEIGMIGDTALEREIAILDLLSR</sequence>
<name>A0A1F7WB49_9BACT</name>
<gene>
    <name evidence="1" type="ORF">A2304_04420</name>
</gene>
<evidence type="ECO:0000313" key="2">
    <source>
        <dbReference type="Proteomes" id="UP000176501"/>
    </source>
</evidence>
<protein>
    <submittedName>
        <fullName evidence="1">Uncharacterized protein</fullName>
    </submittedName>
</protein>
<comment type="caution">
    <text evidence="1">The sequence shown here is derived from an EMBL/GenBank/DDBJ whole genome shotgun (WGS) entry which is preliminary data.</text>
</comment>
<dbReference type="Proteomes" id="UP000176501">
    <property type="component" value="Unassembled WGS sequence"/>
</dbReference>
<evidence type="ECO:0000313" key="1">
    <source>
        <dbReference type="EMBL" id="OGL99618.1"/>
    </source>
</evidence>
<dbReference type="AlphaFoldDB" id="A0A1F7WB49"/>
<accession>A0A1F7WB49</accession>
<proteinExistence type="predicted"/>
<organism evidence="1 2">
    <name type="scientific">Candidatus Uhrbacteria bacterium RIFOXYB2_FULL_57_15</name>
    <dbReference type="NCBI Taxonomy" id="1802422"/>
    <lineage>
        <taxon>Bacteria</taxon>
        <taxon>Candidatus Uhriibacteriota</taxon>
    </lineage>
</organism>
<reference evidence="1 2" key="1">
    <citation type="journal article" date="2016" name="Nat. Commun.">
        <title>Thousands of microbial genomes shed light on interconnected biogeochemical processes in an aquifer system.</title>
        <authorList>
            <person name="Anantharaman K."/>
            <person name="Brown C.T."/>
            <person name="Hug L.A."/>
            <person name="Sharon I."/>
            <person name="Castelle C.J."/>
            <person name="Probst A.J."/>
            <person name="Thomas B.C."/>
            <person name="Singh A."/>
            <person name="Wilkins M.J."/>
            <person name="Karaoz U."/>
            <person name="Brodie E.L."/>
            <person name="Williams K.H."/>
            <person name="Hubbard S.S."/>
            <person name="Banfield J.F."/>
        </authorList>
    </citation>
    <scope>NUCLEOTIDE SEQUENCE [LARGE SCALE GENOMIC DNA]</scope>
</reference>